<dbReference type="PANTHER" id="PTHR21298">
    <property type="entry name" value="GH01721P"/>
    <property type="match status" value="1"/>
</dbReference>
<evidence type="ECO:0000313" key="2">
    <source>
        <dbReference type="EMBL" id="KFB39154.1"/>
    </source>
</evidence>
<gene>
    <name evidence="2" type="ORF">ZHAS_00006489</name>
</gene>
<dbReference type="EnsemblMetazoa" id="ASIC006489-RA">
    <property type="protein sequence ID" value="ASIC006489-PA"/>
    <property type="gene ID" value="ASIC006489"/>
</dbReference>
<dbReference type="AlphaFoldDB" id="A0A084VMG0"/>
<protein>
    <submittedName>
        <fullName evidence="2 3">Uncharacterized protein</fullName>
    </submittedName>
</protein>
<sequence>MSCVAPRVLDPTDLQQTGSFPAVARFSRAPAPILRGSSSTSSGSSRLSAASVWEVIELRTYRGVVSDDADDPDNGDNVREFECVVTNGVEFSIDSSRTRRCFSALIAFNFRATSNDRSIHDPPNELEIDPWVVCLMLKHVQISPMRSRSDSLSMRSSTSCASSLCGSPEPPNDQLRSHSRASSYSSLNETIPQVGGIQEREAE</sequence>
<reference evidence="3" key="2">
    <citation type="submission" date="2020-05" db="UniProtKB">
        <authorList>
            <consortium name="EnsemblMetazoa"/>
        </authorList>
    </citation>
    <scope>IDENTIFICATION</scope>
</reference>
<dbReference type="EMBL" id="ATLV01014593">
    <property type="status" value="NOT_ANNOTATED_CDS"/>
    <property type="molecule type" value="Genomic_DNA"/>
</dbReference>
<accession>A0A084VMG0</accession>
<evidence type="ECO:0000313" key="4">
    <source>
        <dbReference type="Proteomes" id="UP000030765"/>
    </source>
</evidence>
<feature type="region of interest" description="Disordered" evidence="1">
    <location>
        <begin position="160"/>
        <end position="203"/>
    </location>
</feature>
<organism evidence="2">
    <name type="scientific">Anopheles sinensis</name>
    <name type="common">Mosquito</name>
    <dbReference type="NCBI Taxonomy" id="74873"/>
    <lineage>
        <taxon>Eukaryota</taxon>
        <taxon>Metazoa</taxon>
        <taxon>Ecdysozoa</taxon>
        <taxon>Arthropoda</taxon>
        <taxon>Hexapoda</taxon>
        <taxon>Insecta</taxon>
        <taxon>Pterygota</taxon>
        <taxon>Neoptera</taxon>
        <taxon>Endopterygota</taxon>
        <taxon>Diptera</taxon>
        <taxon>Nematocera</taxon>
        <taxon>Culicoidea</taxon>
        <taxon>Culicidae</taxon>
        <taxon>Anophelinae</taxon>
        <taxon>Anopheles</taxon>
    </lineage>
</organism>
<dbReference type="EMBL" id="KE524975">
    <property type="protein sequence ID" value="KFB39154.1"/>
    <property type="molecule type" value="Genomic_DNA"/>
</dbReference>
<dbReference type="STRING" id="74873.A0A084VMG0"/>
<name>A0A084VMG0_ANOSI</name>
<keyword evidence="4" id="KW-1185">Reference proteome</keyword>
<proteinExistence type="predicted"/>
<dbReference type="GO" id="GO:0045743">
    <property type="term" value="P:positive regulation of fibroblast growth factor receptor signaling pathway"/>
    <property type="evidence" value="ECO:0007669"/>
    <property type="project" value="TreeGrafter"/>
</dbReference>
<dbReference type="VEuPathDB" id="VectorBase:ASIC006489"/>
<evidence type="ECO:0000256" key="1">
    <source>
        <dbReference type="SAM" id="MobiDB-lite"/>
    </source>
</evidence>
<reference evidence="2 4" key="1">
    <citation type="journal article" date="2014" name="BMC Genomics">
        <title>Genome sequence of Anopheles sinensis provides insight into genetics basis of mosquito competence for malaria parasites.</title>
        <authorList>
            <person name="Zhou D."/>
            <person name="Zhang D."/>
            <person name="Ding G."/>
            <person name="Shi L."/>
            <person name="Hou Q."/>
            <person name="Ye Y."/>
            <person name="Xu Y."/>
            <person name="Zhou H."/>
            <person name="Xiong C."/>
            <person name="Li S."/>
            <person name="Yu J."/>
            <person name="Hong S."/>
            <person name="Yu X."/>
            <person name="Zou P."/>
            <person name="Chen C."/>
            <person name="Chang X."/>
            <person name="Wang W."/>
            <person name="Lv Y."/>
            <person name="Sun Y."/>
            <person name="Ma L."/>
            <person name="Shen B."/>
            <person name="Zhu C."/>
        </authorList>
    </citation>
    <scope>NUCLEOTIDE SEQUENCE [LARGE SCALE GENOMIC DNA]</scope>
</reference>
<evidence type="ECO:0000313" key="3">
    <source>
        <dbReference type="EnsemblMetazoa" id="ASIC006489-PA"/>
    </source>
</evidence>
<dbReference type="GO" id="GO:0045742">
    <property type="term" value="P:positive regulation of epidermal growth factor receptor signaling pathway"/>
    <property type="evidence" value="ECO:0007669"/>
    <property type="project" value="TreeGrafter"/>
</dbReference>
<dbReference type="PANTHER" id="PTHR21298:SF2">
    <property type="entry name" value="GH01721P"/>
    <property type="match status" value="1"/>
</dbReference>
<dbReference type="Proteomes" id="UP000030765">
    <property type="component" value="Unassembled WGS sequence"/>
</dbReference>